<dbReference type="eggNOG" id="COG1012">
    <property type="taxonomic scope" value="Bacteria"/>
</dbReference>
<dbReference type="InterPro" id="IPR016161">
    <property type="entry name" value="Ald_DH/histidinol_DH"/>
</dbReference>
<dbReference type="Gene3D" id="3.40.605.10">
    <property type="entry name" value="Aldehyde Dehydrogenase, Chain A, domain 1"/>
    <property type="match status" value="1"/>
</dbReference>
<dbReference type="RefSeq" id="WP_031473695.1">
    <property type="nucleotide sequence ID" value="NZ_FOIL01000040.1"/>
</dbReference>
<dbReference type="Pfam" id="PF00171">
    <property type="entry name" value="Aldedh"/>
    <property type="match status" value="1"/>
</dbReference>
<dbReference type="SUPFAM" id="SSF53720">
    <property type="entry name" value="ALDH-like"/>
    <property type="match status" value="1"/>
</dbReference>
<dbReference type="STRING" id="1526.SAMN02910262_02070"/>
<dbReference type="PANTHER" id="PTHR11699">
    <property type="entry name" value="ALDEHYDE DEHYDROGENASE-RELATED"/>
    <property type="match status" value="1"/>
</dbReference>
<sequence>MAHEVTPEQIAALDEQVARARKAAAIIATYDQKTVDRLCQAVTAAIANATTWAELCDEAVDETRLGDKVTKRNKRTKLKLILRECMRQKSVGMIEYDPVKGISKYAKPVGVIASLVPTTNPCLTPAGQVIYAIKARDVIICSPHPRAKVVTNKCINIIREALVKEGAPADIIQGIEEPSISLTQELMKRCDLVIATGGRPMVKSAYSSGVPAYGSGAGNATVIYDDTCNTPEFLHEAAENTMISKTADFGSGCSCDGNLVIADTIYDGAVKALQEVGGYLITSKDDEEKIKNVLWDETGHRLPDTVAICPQKIGELAGVAIPDDAKFIMVTGGGMDDIGADHFFSKEKLTTLVSLFKYDASDFQNAIDMALKIFYTAGGLGHSCGIYSWSDEHIDALAKVAPVSRMMVRQPNNKGNSGSPFNGMPPTSSMSCGTWGGNIITENITLKHYMNITWVARPIMKDLPSSEDLLGEFYTPDFDVEKK</sequence>
<dbReference type="OrthoDB" id="9804734at2"/>
<feature type="domain" description="Aldehyde dehydrogenase" evidence="2">
    <location>
        <begin position="14"/>
        <end position="275"/>
    </location>
</feature>
<dbReference type="InterPro" id="IPR015590">
    <property type="entry name" value="Aldehyde_DH_dom"/>
</dbReference>
<dbReference type="EMBL" id="FOIL01000040">
    <property type="protein sequence ID" value="SET76191.1"/>
    <property type="molecule type" value="Genomic_DNA"/>
</dbReference>
<dbReference type="Gene3D" id="3.40.309.10">
    <property type="entry name" value="Aldehyde Dehydrogenase, Chain A, domain 2"/>
    <property type="match status" value="1"/>
</dbReference>
<keyword evidence="1" id="KW-0560">Oxidoreductase</keyword>
<proteinExistence type="predicted"/>
<keyword evidence="5" id="KW-1185">Reference proteome</keyword>
<accession>A0A1I0GXQ5</accession>
<evidence type="ECO:0000313" key="4">
    <source>
        <dbReference type="EMBL" id="SFR83667.1"/>
    </source>
</evidence>
<protein>
    <submittedName>
        <fullName evidence="3">Sulfoacetaldehyde dehydrogenase</fullName>
    </submittedName>
</protein>
<evidence type="ECO:0000313" key="6">
    <source>
        <dbReference type="Proteomes" id="UP000214760"/>
    </source>
</evidence>
<organism evidence="3 5">
    <name type="scientific">[Clostridium] aminophilum</name>
    <dbReference type="NCBI Taxonomy" id="1526"/>
    <lineage>
        <taxon>Bacteria</taxon>
        <taxon>Bacillati</taxon>
        <taxon>Bacillota</taxon>
        <taxon>Clostridia</taxon>
        <taxon>Lachnospirales</taxon>
        <taxon>Lachnospiraceae</taxon>
    </lineage>
</organism>
<evidence type="ECO:0000313" key="5">
    <source>
        <dbReference type="Proteomes" id="UP000199820"/>
    </source>
</evidence>
<gene>
    <name evidence="4" type="ORF">SAMN02910262_02070</name>
    <name evidence="3" type="ORF">SAMN04487771_104016</name>
</gene>
<dbReference type="Proteomes" id="UP000199820">
    <property type="component" value="Unassembled WGS sequence"/>
</dbReference>
<dbReference type="InterPro" id="IPR016162">
    <property type="entry name" value="Ald_DH_N"/>
</dbReference>
<dbReference type="EMBL" id="FOZC01000012">
    <property type="protein sequence ID" value="SFR83667.1"/>
    <property type="molecule type" value="Genomic_DNA"/>
</dbReference>
<dbReference type="AlphaFoldDB" id="A0A1I0GXQ5"/>
<evidence type="ECO:0000256" key="1">
    <source>
        <dbReference type="ARBA" id="ARBA00023002"/>
    </source>
</evidence>
<dbReference type="InterPro" id="IPR016163">
    <property type="entry name" value="Ald_DH_C"/>
</dbReference>
<reference evidence="5 6" key="1">
    <citation type="submission" date="2016-10" db="EMBL/GenBank/DDBJ databases">
        <authorList>
            <person name="de Groot N.N."/>
        </authorList>
    </citation>
    <scope>NUCLEOTIDE SEQUENCE [LARGE SCALE GENOMIC DNA]</scope>
    <source>
        <strain evidence="4 6">F</strain>
        <strain evidence="3 5">KH1P1</strain>
    </source>
</reference>
<evidence type="ECO:0000259" key="2">
    <source>
        <dbReference type="Pfam" id="PF00171"/>
    </source>
</evidence>
<evidence type="ECO:0000313" key="3">
    <source>
        <dbReference type="EMBL" id="SET76191.1"/>
    </source>
</evidence>
<dbReference type="GO" id="GO:0016620">
    <property type="term" value="F:oxidoreductase activity, acting on the aldehyde or oxo group of donors, NAD or NADP as acceptor"/>
    <property type="evidence" value="ECO:0007669"/>
    <property type="project" value="InterPro"/>
</dbReference>
<dbReference type="Proteomes" id="UP000214760">
    <property type="component" value="Unassembled WGS sequence"/>
</dbReference>
<name>A0A1I0GXQ5_9FIRM</name>